<dbReference type="CDD" id="cd06260">
    <property type="entry name" value="DUF820-like"/>
    <property type="match status" value="1"/>
</dbReference>
<reference evidence="2" key="1">
    <citation type="submission" date="2021-01" db="EMBL/GenBank/DDBJ databases">
        <title>Whole genome shotgun sequence of Planobispora rosea NBRC 15558.</title>
        <authorList>
            <person name="Komaki H."/>
            <person name="Tamura T."/>
        </authorList>
    </citation>
    <scope>NUCLEOTIDE SEQUENCE</scope>
    <source>
        <strain evidence="2">NBRC 15558</strain>
    </source>
</reference>
<protein>
    <recommendedName>
        <fullName evidence="1">Putative restriction endonuclease domain-containing protein</fullName>
    </recommendedName>
</protein>
<evidence type="ECO:0000259" key="1">
    <source>
        <dbReference type="Pfam" id="PF05685"/>
    </source>
</evidence>
<name>A0A8J3RZV9_PLARO</name>
<proteinExistence type="predicted"/>
<dbReference type="InterPro" id="IPR011335">
    <property type="entry name" value="Restrct_endonuc-II-like"/>
</dbReference>
<dbReference type="Gene3D" id="3.90.1570.10">
    <property type="entry name" value="tt1808, chain A"/>
    <property type="match status" value="1"/>
</dbReference>
<dbReference type="AlphaFoldDB" id="A0A8J3RZV9"/>
<keyword evidence="3" id="KW-1185">Reference proteome</keyword>
<dbReference type="SUPFAM" id="SSF52980">
    <property type="entry name" value="Restriction endonuclease-like"/>
    <property type="match status" value="1"/>
</dbReference>
<dbReference type="PANTHER" id="PTHR35400:SF3">
    <property type="entry name" value="SLL1072 PROTEIN"/>
    <property type="match status" value="1"/>
</dbReference>
<comment type="caution">
    <text evidence="2">The sequence shown here is derived from an EMBL/GenBank/DDBJ whole genome shotgun (WGS) entry which is preliminary data.</text>
</comment>
<sequence length="215" mass="24168">MSRMSTPRDGDDVTVTDVSSALEYWPSPPPWGWTADDLDRLPSEGPNGEPDFFKHVELIDGALVFMSPQKRFHERLLFGLRVALNEQAPESVVAMMQMDVKLGHRTRPCPDVLIVDAAAADDDERTCYTPDEVHLVVEVVSPESEERDRKTKPARYAEAGIAHLWRVENNDGKPVVYVYELDPATRAYGLTGIHHGRLTVPVPFPIDIDLEKLPR</sequence>
<dbReference type="InterPro" id="IPR012296">
    <property type="entry name" value="Nuclease_put_TT1808"/>
</dbReference>
<accession>A0A8J3RZV9</accession>
<dbReference type="InterPro" id="IPR008538">
    <property type="entry name" value="Uma2"/>
</dbReference>
<dbReference type="PANTHER" id="PTHR35400">
    <property type="entry name" value="SLR1083 PROTEIN"/>
    <property type="match status" value="1"/>
</dbReference>
<gene>
    <name evidence="2" type="ORF">Pro02_26620</name>
</gene>
<organism evidence="2 3">
    <name type="scientific">Planobispora rosea</name>
    <dbReference type="NCBI Taxonomy" id="35762"/>
    <lineage>
        <taxon>Bacteria</taxon>
        <taxon>Bacillati</taxon>
        <taxon>Actinomycetota</taxon>
        <taxon>Actinomycetes</taxon>
        <taxon>Streptosporangiales</taxon>
        <taxon>Streptosporangiaceae</taxon>
        <taxon>Planobispora</taxon>
    </lineage>
</organism>
<feature type="domain" description="Putative restriction endonuclease" evidence="1">
    <location>
        <begin position="54"/>
        <end position="199"/>
    </location>
</feature>
<evidence type="ECO:0000313" key="3">
    <source>
        <dbReference type="Proteomes" id="UP000655044"/>
    </source>
</evidence>
<evidence type="ECO:0000313" key="2">
    <source>
        <dbReference type="EMBL" id="GIH84254.1"/>
    </source>
</evidence>
<dbReference type="Proteomes" id="UP000655044">
    <property type="component" value="Unassembled WGS sequence"/>
</dbReference>
<dbReference type="EMBL" id="BOOI01000021">
    <property type="protein sequence ID" value="GIH84254.1"/>
    <property type="molecule type" value="Genomic_DNA"/>
</dbReference>
<dbReference type="Pfam" id="PF05685">
    <property type="entry name" value="Uma2"/>
    <property type="match status" value="1"/>
</dbReference>